<evidence type="ECO:0000313" key="1">
    <source>
        <dbReference type="EMBL" id="VAH70729.1"/>
    </source>
</evidence>
<gene>
    <name evidence="1" type="ORF">TRITD_3Bv1G002340</name>
</gene>
<dbReference type="AlphaFoldDB" id="A0A9R1Q4N0"/>
<evidence type="ECO:0000313" key="2">
    <source>
        <dbReference type="Proteomes" id="UP000324705"/>
    </source>
</evidence>
<keyword evidence="2" id="KW-1185">Reference proteome</keyword>
<name>A0A9R1Q4N0_TRITD</name>
<proteinExistence type="predicted"/>
<reference evidence="1 2" key="1">
    <citation type="submission" date="2017-09" db="EMBL/GenBank/DDBJ databases">
        <authorList>
            <consortium name="International Durum Wheat Genome Sequencing Consortium (IDWGSC)"/>
            <person name="Milanesi L."/>
        </authorList>
    </citation>
    <scope>NUCLEOTIDE SEQUENCE [LARGE SCALE GENOMIC DNA]</scope>
    <source>
        <strain evidence="2">cv. Svevo</strain>
    </source>
</reference>
<sequence>MSSIQKKWLYVTDVDTAREEVLECLPRMGKINYVDGWYGFGASAILRSIAEVLPYRKTTPELCFDSVIFIDCSNWKNRRMMQRTIAEELELDRSLMSILDEHDEDDDYSRVDESSRNEVDSVGKVIDQTLRDIKFMMIFLNGSDGYIDVGLLGIPPFARFGHNMMIWTFNRSLTMRQDYHEVVNKLRYTHGFINSCFYIKRLKRYQIWELLHQEAASIVARIPCMLDFNQKMVENCCLYELFLKHNFHITSKLDWATHGSSYWICDGIITRGHSKR</sequence>
<dbReference type="Proteomes" id="UP000324705">
    <property type="component" value="Chromosome 3B"/>
</dbReference>
<accession>A0A9R1Q4N0</accession>
<dbReference type="Gramene" id="TRITD3Bv1G002340.1">
    <property type="protein sequence ID" value="TRITD3Bv1G002340.1"/>
    <property type="gene ID" value="TRITD3Bv1G002340"/>
</dbReference>
<organism evidence="1 2">
    <name type="scientific">Triticum turgidum subsp. durum</name>
    <name type="common">Durum wheat</name>
    <name type="synonym">Triticum durum</name>
    <dbReference type="NCBI Taxonomy" id="4567"/>
    <lineage>
        <taxon>Eukaryota</taxon>
        <taxon>Viridiplantae</taxon>
        <taxon>Streptophyta</taxon>
        <taxon>Embryophyta</taxon>
        <taxon>Tracheophyta</taxon>
        <taxon>Spermatophyta</taxon>
        <taxon>Magnoliopsida</taxon>
        <taxon>Liliopsida</taxon>
        <taxon>Poales</taxon>
        <taxon>Poaceae</taxon>
        <taxon>BOP clade</taxon>
        <taxon>Pooideae</taxon>
        <taxon>Triticodae</taxon>
        <taxon>Triticeae</taxon>
        <taxon>Triticinae</taxon>
        <taxon>Triticum</taxon>
    </lineage>
</organism>
<protein>
    <submittedName>
        <fullName evidence="1">Uncharacterized protein</fullName>
    </submittedName>
</protein>
<dbReference type="EMBL" id="LT934116">
    <property type="protein sequence ID" value="VAH70729.1"/>
    <property type="molecule type" value="Genomic_DNA"/>
</dbReference>